<sequence>MEDAYLGQATDIVLGQDFLTWLWYKSEAKGGHFATPDGETFAMYMEQRISVQGGEGDAKETTSVSGLMSELKEAKAGLALGKKVSKAQIKIELDSDVWQTTLKAEDFSQTSFKTPKVEFKQEEGDDPDASFLEKMYLVERGMAFLDAVYFEFLKLRFSEGWDEERKKVRSWLNKNGQDD</sequence>
<evidence type="ECO:0000313" key="1">
    <source>
        <dbReference type="EMBL" id="BBD09050.1"/>
    </source>
</evidence>
<name>A0A2Z6B0U3_9BACT</name>
<keyword evidence="2" id="KW-1185">Reference proteome</keyword>
<dbReference type="OrthoDB" id="5470789at2"/>
<dbReference type="RefSeq" id="WP_126379695.1">
    <property type="nucleotide sequence ID" value="NZ_AP017378.1"/>
</dbReference>
<proteinExistence type="predicted"/>
<dbReference type="Proteomes" id="UP000269883">
    <property type="component" value="Chromosome"/>
</dbReference>
<organism evidence="1 2">
    <name type="scientific">Desulfovibrio ferrophilus</name>
    <dbReference type="NCBI Taxonomy" id="241368"/>
    <lineage>
        <taxon>Bacteria</taxon>
        <taxon>Pseudomonadati</taxon>
        <taxon>Thermodesulfobacteriota</taxon>
        <taxon>Desulfovibrionia</taxon>
        <taxon>Desulfovibrionales</taxon>
        <taxon>Desulfovibrionaceae</taxon>
        <taxon>Desulfovibrio</taxon>
    </lineage>
</organism>
<dbReference type="KEGG" id="dfl:DFE_2324"/>
<dbReference type="EMBL" id="AP017378">
    <property type="protein sequence ID" value="BBD09050.1"/>
    <property type="molecule type" value="Genomic_DNA"/>
</dbReference>
<reference evidence="1 2" key="1">
    <citation type="journal article" date="2018" name="Sci. Adv.">
        <title>Multi-heme cytochromes provide a pathway for survival in energy-limited environments.</title>
        <authorList>
            <person name="Deng X."/>
            <person name="Dohmae N."/>
            <person name="Nealson K.H."/>
            <person name="Hashimoto K."/>
            <person name="Okamoto A."/>
        </authorList>
    </citation>
    <scope>NUCLEOTIDE SEQUENCE [LARGE SCALE GENOMIC DNA]</scope>
    <source>
        <strain evidence="1 2">IS5</strain>
    </source>
</reference>
<gene>
    <name evidence="1" type="ORF">DFE_2324</name>
</gene>
<evidence type="ECO:0000313" key="2">
    <source>
        <dbReference type="Proteomes" id="UP000269883"/>
    </source>
</evidence>
<dbReference type="AlphaFoldDB" id="A0A2Z6B0U3"/>
<protein>
    <submittedName>
        <fullName evidence="1">Uncharacterized protein</fullName>
    </submittedName>
</protein>
<accession>A0A2Z6B0U3</accession>